<gene>
    <name evidence="1" type="ORF">DPEC_G00022680</name>
</gene>
<evidence type="ECO:0000313" key="2">
    <source>
        <dbReference type="Proteomes" id="UP001157502"/>
    </source>
</evidence>
<evidence type="ECO:0000313" key="1">
    <source>
        <dbReference type="EMBL" id="KAJ8015105.1"/>
    </source>
</evidence>
<dbReference type="EMBL" id="CM055729">
    <property type="protein sequence ID" value="KAJ8015105.1"/>
    <property type="molecule type" value="Genomic_DNA"/>
</dbReference>
<comment type="caution">
    <text evidence="1">The sequence shown here is derived from an EMBL/GenBank/DDBJ whole genome shotgun (WGS) entry which is preliminary data.</text>
</comment>
<reference evidence="1" key="1">
    <citation type="submission" date="2021-05" db="EMBL/GenBank/DDBJ databases">
        <authorList>
            <person name="Pan Q."/>
            <person name="Jouanno E."/>
            <person name="Zahm M."/>
            <person name="Klopp C."/>
            <person name="Cabau C."/>
            <person name="Louis A."/>
            <person name="Berthelot C."/>
            <person name="Parey E."/>
            <person name="Roest Crollius H."/>
            <person name="Montfort J."/>
            <person name="Robinson-Rechavi M."/>
            <person name="Bouchez O."/>
            <person name="Lampietro C."/>
            <person name="Lopez Roques C."/>
            <person name="Donnadieu C."/>
            <person name="Postlethwait J."/>
            <person name="Bobe J."/>
            <person name="Dillon D."/>
            <person name="Chandos A."/>
            <person name="von Hippel F."/>
            <person name="Guiguen Y."/>
        </authorList>
    </citation>
    <scope>NUCLEOTIDE SEQUENCE</scope>
    <source>
        <strain evidence="1">YG-Jan2019</strain>
    </source>
</reference>
<protein>
    <submittedName>
        <fullName evidence="1">Uncharacterized protein</fullName>
    </submittedName>
</protein>
<sequence>MLVWLTPDEVGVIEHQTLLTYTARSSLRPPAAFQQPLMIPPSRAPATPPPFIQTPPHTQRQLERWDPETSNGAWRSTHSISPLSLPSRLVGGVDGKGRRDMSGGVTRGA</sequence>
<dbReference type="Proteomes" id="UP001157502">
    <property type="component" value="Chromosome 2"/>
</dbReference>
<proteinExistence type="predicted"/>
<name>A0ACC2HH89_DALPE</name>
<organism evidence="1 2">
    <name type="scientific">Dallia pectoralis</name>
    <name type="common">Alaska blackfish</name>
    <dbReference type="NCBI Taxonomy" id="75939"/>
    <lineage>
        <taxon>Eukaryota</taxon>
        <taxon>Metazoa</taxon>
        <taxon>Chordata</taxon>
        <taxon>Craniata</taxon>
        <taxon>Vertebrata</taxon>
        <taxon>Euteleostomi</taxon>
        <taxon>Actinopterygii</taxon>
        <taxon>Neopterygii</taxon>
        <taxon>Teleostei</taxon>
        <taxon>Protacanthopterygii</taxon>
        <taxon>Esociformes</taxon>
        <taxon>Umbridae</taxon>
        <taxon>Dallia</taxon>
    </lineage>
</organism>
<accession>A0ACC2HH89</accession>
<keyword evidence="2" id="KW-1185">Reference proteome</keyword>